<evidence type="ECO:0000256" key="2">
    <source>
        <dbReference type="ARBA" id="ARBA00023015"/>
    </source>
</evidence>
<dbReference type="PRINTS" id="PR00404">
    <property type="entry name" value="MADSDOMAIN"/>
</dbReference>
<dbReference type="PANTHER" id="PTHR48019">
    <property type="entry name" value="SERUM RESPONSE FACTOR HOMOLOG"/>
    <property type="match status" value="1"/>
</dbReference>
<dbReference type="GO" id="GO:0003677">
    <property type="term" value="F:DNA binding"/>
    <property type="evidence" value="ECO:0007669"/>
    <property type="project" value="UniProtKB-KW"/>
</dbReference>
<dbReference type="GO" id="GO:0046983">
    <property type="term" value="F:protein dimerization activity"/>
    <property type="evidence" value="ECO:0007669"/>
    <property type="project" value="InterPro"/>
</dbReference>
<keyword evidence="2" id="KW-0805">Transcription regulation</keyword>
<evidence type="ECO:0000256" key="6">
    <source>
        <dbReference type="SAM" id="Coils"/>
    </source>
</evidence>
<dbReference type="PROSITE" id="PS51297">
    <property type="entry name" value="K_BOX"/>
    <property type="match status" value="1"/>
</dbReference>
<reference evidence="9 10" key="1">
    <citation type="journal article" date="2023" name="G3 (Bethesda)">
        <title>A chromosome-length genome assembly and annotation of blackberry (Rubus argutus, cv. 'Hillquist').</title>
        <authorList>
            <person name="Bruna T."/>
            <person name="Aryal R."/>
            <person name="Dudchenko O."/>
            <person name="Sargent D.J."/>
            <person name="Mead D."/>
            <person name="Buti M."/>
            <person name="Cavallini A."/>
            <person name="Hytonen T."/>
            <person name="Andres J."/>
            <person name="Pham M."/>
            <person name="Weisz D."/>
            <person name="Mascagni F."/>
            <person name="Usai G."/>
            <person name="Natali L."/>
            <person name="Bassil N."/>
            <person name="Fernandez G.E."/>
            <person name="Lomsadze A."/>
            <person name="Armour M."/>
            <person name="Olukolu B."/>
            <person name="Poorten T."/>
            <person name="Britton C."/>
            <person name="Davik J."/>
            <person name="Ashrafi H."/>
            <person name="Aiden E.L."/>
            <person name="Borodovsky M."/>
            <person name="Worthington M."/>
        </authorList>
    </citation>
    <scope>NUCLEOTIDE SEQUENCE [LARGE SCALE GENOMIC DNA]</scope>
    <source>
        <strain evidence="9">PI 553951</strain>
    </source>
</reference>
<accession>A0AAW1XSM3</accession>
<dbReference type="Proteomes" id="UP001457282">
    <property type="component" value="Unassembled WGS sequence"/>
</dbReference>
<dbReference type="InterPro" id="IPR002100">
    <property type="entry name" value="TF_MADSbox"/>
</dbReference>
<evidence type="ECO:0000259" key="8">
    <source>
        <dbReference type="PROSITE" id="PS51297"/>
    </source>
</evidence>
<evidence type="ECO:0000256" key="4">
    <source>
        <dbReference type="ARBA" id="ARBA00023163"/>
    </source>
</evidence>
<dbReference type="InterPro" id="IPR002487">
    <property type="entry name" value="TF_Kbox"/>
</dbReference>
<evidence type="ECO:0008006" key="11">
    <source>
        <dbReference type="Google" id="ProtNLM"/>
    </source>
</evidence>
<protein>
    <recommendedName>
        <fullName evidence="11">Agamous-like MADS-box protein AGL19</fullName>
    </recommendedName>
</protein>
<dbReference type="InterPro" id="IPR036879">
    <property type="entry name" value="TF_MADSbox_sf"/>
</dbReference>
<evidence type="ECO:0000256" key="3">
    <source>
        <dbReference type="ARBA" id="ARBA00023125"/>
    </source>
</evidence>
<evidence type="ECO:0000256" key="5">
    <source>
        <dbReference type="ARBA" id="ARBA00023242"/>
    </source>
</evidence>
<dbReference type="AlphaFoldDB" id="A0AAW1XSM3"/>
<evidence type="ECO:0000256" key="1">
    <source>
        <dbReference type="ARBA" id="ARBA00004123"/>
    </source>
</evidence>
<evidence type="ECO:0000313" key="10">
    <source>
        <dbReference type="Proteomes" id="UP001457282"/>
    </source>
</evidence>
<feature type="coiled-coil region" evidence="6">
    <location>
        <begin position="145"/>
        <end position="172"/>
    </location>
</feature>
<keyword evidence="6" id="KW-0175">Coiled coil</keyword>
<proteinExistence type="predicted"/>
<dbReference type="InterPro" id="IPR050142">
    <property type="entry name" value="MADS-box/MEF2_TF"/>
</dbReference>
<sequence>MTETETLGRKRHATLLKKAKELSILCDAEVAVIAFSGDGKLHEYSSTTVEHTLSRYKKKKVGLVLPSTVESDQPEEPRLEMAVAKQEDQKSCDEIVDALKGQEAALRLHKRRRMGKALDELSREELCALEQEQNWALLSVMKKKEELLVGMLQRSEKENENLKRRFEERMREKPYFLRFTGNRTVFGTSSKAVSLSNCPAQDLDTSLRLGLS</sequence>
<feature type="domain" description="MADS-box" evidence="7">
    <location>
        <begin position="1"/>
        <end position="48"/>
    </location>
</feature>
<gene>
    <name evidence="9" type="ORF">M0R45_015636</name>
</gene>
<keyword evidence="5" id="KW-0539">Nucleus</keyword>
<keyword evidence="4" id="KW-0804">Transcription</keyword>
<comment type="caution">
    <text evidence="9">The sequence shown here is derived from an EMBL/GenBank/DDBJ whole genome shotgun (WGS) entry which is preliminary data.</text>
</comment>
<dbReference type="Pfam" id="PF00319">
    <property type="entry name" value="SRF-TF"/>
    <property type="match status" value="1"/>
</dbReference>
<dbReference type="PROSITE" id="PS50066">
    <property type="entry name" value="MADS_BOX_2"/>
    <property type="match status" value="1"/>
</dbReference>
<keyword evidence="3" id="KW-0238">DNA-binding</keyword>
<dbReference type="SUPFAM" id="SSF55455">
    <property type="entry name" value="SRF-like"/>
    <property type="match status" value="1"/>
</dbReference>
<comment type="subcellular location">
    <subcellularLocation>
        <location evidence="1">Nucleus</location>
    </subcellularLocation>
</comment>
<feature type="domain" description="K-box" evidence="8">
    <location>
        <begin position="89"/>
        <end position="172"/>
    </location>
</feature>
<dbReference type="Gene3D" id="3.40.1810.10">
    <property type="entry name" value="Transcription factor, MADS-box"/>
    <property type="match status" value="1"/>
</dbReference>
<keyword evidence="10" id="KW-1185">Reference proteome</keyword>
<dbReference type="SMART" id="SM00432">
    <property type="entry name" value="MADS"/>
    <property type="match status" value="1"/>
</dbReference>
<dbReference type="GO" id="GO:0003700">
    <property type="term" value="F:DNA-binding transcription factor activity"/>
    <property type="evidence" value="ECO:0007669"/>
    <property type="project" value="InterPro"/>
</dbReference>
<name>A0AAW1XSM3_RUBAR</name>
<evidence type="ECO:0000259" key="7">
    <source>
        <dbReference type="PROSITE" id="PS50066"/>
    </source>
</evidence>
<dbReference type="GO" id="GO:0005634">
    <property type="term" value="C:nucleus"/>
    <property type="evidence" value="ECO:0007669"/>
    <property type="project" value="UniProtKB-SubCell"/>
</dbReference>
<organism evidence="9 10">
    <name type="scientific">Rubus argutus</name>
    <name type="common">Southern blackberry</name>
    <dbReference type="NCBI Taxonomy" id="59490"/>
    <lineage>
        <taxon>Eukaryota</taxon>
        <taxon>Viridiplantae</taxon>
        <taxon>Streptophyta</taxon>
        <taxon>Embryophyta</taxon>
        <taxon>Tracheophyta</taxon>
        <taxon>Spermatophyta</taxon>
        <taxon>Magnoliopsida</taxon>
        <taxon>eudicotyledons</taxon>
        <taxon>Gunneridae</taxon>
        <taxon>Pentapetalae</taxon>
        <taxon>rosids</taxon>
        <taxon>fabids</taxon>
        <taxon>Rosales</taxon>
        <taxon>Rosaceae</taxon>
        <taxon>Rosoideae</taxon>
        <taxon>Rosoideae incertae sedis</taxon>
        <taxon>Rubus</taxon>
    </lineage>
</organism>
<evidence type="ECO:0000313" key="9">
    <source>
        <dbReference type="EMBL" id="KAK9938925.1"/>
    </source>
</evidence>
<dbReference type="EMBL" id="JBEDUW010000003">
    <property type="protein sequence ID" value="KAK9938925.1"/>
    <property type="molecule type" value="Genomic_DNA"/>
</dbReference>